<keyword evidence="5" id="KW-0297">G-protein coupled receptor</keyword>
<keyword evidence="4 9" id="KW-1133">Transmembrane helix</keyword>
<keyword evidence="7" id="KW-0675">Receptor</keyword>
<evidence type="ECO:0000256" key="3">
    <source>
        <dbReference type="ARBA" id="ARBA00022692"/>
    </source>
</evidence>
<evidence type="ECO:0000259" key="10">
    <source>
        <dbReference type="PROSITE" id="PS50262"/>
    </source>
</evidence>
<dbReference type="SUPFAM" id="SSF81321">
    <property type="entry name" value="Family A G protein-coupled receptor-like"/>
    <property type="match status" value="1"/>
</dbReference>
<accession>A0A8K0GA24</accession>
<gene>
    <name evidence="12" type="ORF">ILUMI_14379</name>
    <name evidence="11" type="ORF">ILUMI_16458</name>
</gene>
<dbReference type="Proteomes" id="UP000801492">
    <property type="component" value="Unassembled WGS sequence"/>
</dbReference>
<proteinExistence type="inferred from homology"/>
<dbReference type="GO" id="GO:0004930">
    <property type="term" value="F:G protein-coupled receptor activity"/>
    <property type="evidence" value="ECO:0007669"/>
    <property type="project" value="UniProtKB-KW"/>
</dbReference>
<keyword evidence="3 9" id="KW-0812">Transmembrane</keyword>
<evidence type="ECO:0000256" key="6">
    <source>
        <dbReference type="ARBA" id="ARBA00023136"/>
    </source>
</evidence>
<comment type="subcellular location">
    <subcellularLocation>
        <location evidence="1">Membrane</location>
        <topology evidence="1">Multi-pass membrane protein</topology>
    </subcellularLocation>
</comment>
<dbReference type="InterPro" id="IPR017452">
    <property type="entry name" value="GPCR_Rhodpsn_7TM"/>
</dbReference>
<evidence type="ECO:0000256" key="9">
    <source>
        <dbReference type="SAM" id="Phobius"/>
    </source>
</evidence>
<dbReference type="PANTHER" id="PTHR24243:SF208">
    <property type="entry name" value="PYROKININ-1 RECEPTOR"/>
    <property type="match status" value="1"/>
</dbReference>
<organism evidence="12 13">
    <name type="scientific">Ignelater luminosus</name>
    <name type="common">Cucubano</name>
    <name type="synonym">Pyrophorus luminosus</name>
    <dbReference type="NCBI Taxonomy" id="2038154"/>
    <lineage>
        <taxon>Eukaryota</taxon>
        <taxon>Metazoa</taxon>
        <taxon>Ecdysozoa</taxon>
        <taxon>Arthropoda</taxon>
        <taxon>Hexapoda</taxon>
        <taxon>Insecta</taxon>
        <taxon>Pterygota</taxon>
        <taxon>Neoptera</taxon>
        <taxon>Endopterygota</taxon>
        <taxon>Coleoptera</taxon>
        <taxon>Polyphaga</taxon>
        <taxon>Elateriformia</taxon>
        <taxon>Elateroidea</taxon>
        <taxon>Elateridae</taxon>
        <taxon>Agrypninae</taxon>
        <taxon>Pyrophorini</taxon>
        <taxon>Ignelater</taxon>
    </lineage>
</organism>
<dbReference type="GO" id="GO:0016020">
    <property type="term" value="C:membrane"/>
    <property type="evidence" value="ECO:0007669"/>
    <property type="project" value="UniProtKB-SubCell"/>
</dbReference>
<dbReference type="InterPro" id="IPR000276">
    <property type="entry name" value="GPCR_Rhodpsn"/>
</dbReference>
<evidence type="ECO:0000313" key="11">
    <source>
        <dbReference type="EMBL" id="KAF2889715.1"/>
    </source>
</evidence>
<evidence type="ECO:0000256" key="5">
    <source>
        <dbReference type="ARBA" id="ARBA00023040"/>
    </source>
</evidence>
<dbReference type="OrthoDB" id="9946013at2759"/>
<evidence type="ECO:0000256" key="2">
    <source>
        <dbReference type="ARBA" id="ARBA00010663"/>
    </source>
</evidence>
<reference evidence="12" key="1">
    <citation type="submission" date="2019-08" db="EMBL/GenBank/DDBJ databases">
        <title>The genome of the North American firefly Photinus pyralis.</title>
        <authorList>
            <consortium name="Photinus pyralis genome working group"/>
            <person name="Fallon T.R."/>
            <person name="Sander Lower S.E."/>
            <person name="Weng J.-K."/>
        </authorList>
    </citation>
    <scope>NUCLEOTIDE SEQUENCE</scope>
    <source>
        <strain evidence="12">TRF0915ILg1</strain>
        <tissue evidence="12">Whole body</tissue>
    </source>
</reference>
<comment type="caution">
    <text evidence="12">The sequence shown here is derived from an EMBL/GenBank/DDBJ whole genome shotgun (WGS) entry which is preliminary data.</text>
</comment>
<evidence type="ECO:0000256" key="4">
    <source>
        <dbReference type="ARBA" id="ARBA00022989"/>
    </source>
</evidence>
<keyword evidence="13" id="KW-1185">Reference proteome</keyword>
<evidence type="ECO:0000313" key="13">
    <source>
        <dbReference type="Proteomes" id="UP000801492"/>
    </source>
</evidence>
<protein>
    <recommendedName>
        <fullName evidence="10">G-protein coupled receptors family 1 profile domain-containing protein</fullName>
    </recommendedName>
</protein>
<dbReference type="PROSITE" id="PS50262">
    <property type="entry name" value="G_PROTEIN_RECEP_F1_2"/>
    <property type="match status" value="1"/>
</dbReference>
<dbReference type="EMBL" id="VTPC01022502">
    <property type="protein sequence ID" value="KAF2891794.1"/>
    <property type="molecule type" value="Genomic_DNA"/>
</dbReference>
<evidence type="ECO:0000313" key="12">
    <source>
        <dbReference type="EMBL" id="KAF2891794.1"/>
    </source>
</evidence>
<keyword evidence="8" id="KW-0807">Transducer</keyword>
<evidence type="ECO:0000256" key="8">
    <source>
        <dbReference type="ARBA" id="ARBA00023224"/>
    </source>
</evidence>
<dbReference type="PRINTS" id="PR00237">
    <property type="entry name" value="GPCRRHODOPSN"/>
</dbReference>
<dbReference type="AlphaFoldDB" id="A0A8K0GA24"/>
<name>A0A8K0GA24_IGNLU</name>
<dbReference type="PANTHER" id="PTHR24243">
    <property type="entry name" value="G-PROTEIN COUPLED RECEPTOR"/>
    <property type="match status" value="1"/>
</dbReference>
<dbReference type="EMBL" id="VTPC01063444">
    <property type="protein sequence ID" value="KAF2889715.1"/>
    <property type="molecule type" value="Genomic_DNA"/>
</dbReference>
<comment type="similarity">
    <text evidence="2">Belongs to the G-protein coupled receptor 1 family.</text>
</comment>
<dbReference type="Pfam" id="PF00001">
    <property type="entry name" value="7tm_1"/>
    <property type="match status" value="1"/>
</dbReference>
<feature type="domain" description="G-protein coupled receptors family 1 profile" evidence="10">
    <location>
        <begin position="1"/>
        <end position="82"/>
    </location>
</feature>
<feature type="transmembrane region" description="Helical" evidence="9">
    <location>
        <begin position="12"/>
        <end position="36"/>
    </location>
</feature>
<evidence type="ECO:0000256" key="7">
    <source>
        <dbReference type="ARBA" id="ARBA00023170"/>
    </source>
</evidence>
<dbReference type="Gene3D" id="1.20.1070.10">
    <property type="entry name" value="Rhodopsin 7-helix transmembrane proteins"/>
    <property type="match status" value="1"/>
</dbReference>
<sequence length="165" mass="19102">MKSVNVNYKRKVAKMMFIVVITFMICRLPFTALIFYRNQLLKRDRISSMPQVQNQVEGAYHTLWFASRYLIVVNAAVNPIIYGLTSEKFRKAFIVTTVGKWLFVHDTSQTTDTRIKKKQKQNTAATTTNKIRIFSIFKGKLQMNRNIQNIETATTDSGSNVRIIK</sequence>
<evidence type="ECO:0000256" key="1">
    <source>
        <dbReference type="ARBA" id="ARBA00004141"/>
    </source>
</evidence>
<keyword evidence="6 9" id="KW-0472">Membrane</keyword>